<keyword evidence="6" id="KW-0418">Kinase</keyword>
<evidence type="ECO:0000259" key="13">
    <source>
        <dbReference type="PROSITE" id="PS50011"/>
    </source>
</evidence>
<keyword evidence="4" id="KW-0732">Signal</keyword>
<evidence type="ECO:0000313" key="15">
    <source>
        <dbReference type="Proteomes" id="UP000593575"/>
    </source>
</evidence>
<dbReference type="InterPro" id="IPR000719">
    <property type="entry name" value="Prot_kinase_dom"/>
</dbReference>
<evidence type="ECO:0000256" key="5">
    <source>
        <dbReference type="ARBA" id="ARBA00022741"/>
    </source>
</evidence>
<comment type="caution">
    <text evidence="14">The sequence shown here is derived from an EMBL/GenBank/DDBJ whole genome shotgun (WGS) entry which is preliminary data.</text>
</comment>
<dbReference type="Gene3D" id="3.30.200.20">
    <property type="entry name" value="Phosphorylase Kinase, domain 1"/>
    <property type="match status" value="1"/>
</dbReference>
<reference evidence="14 15" key="1">
    <citation type="journal article" date="2019" name="Genome Biol. Evol.">
        <title>Insights into the evolution of the New World diploid cottons (Gossypium, subgenus Houzingenia) based on genome sequencing.</title>
        <authorList>
            <person name="Grover C.E."/>
            <person name="Arick M.A. 2nd"/>
            <person name="Thrash A."/>
            <person name="Conover J.L."/>
            <person name="Sanders W.S."/>
            <person name="Peterson D.G."/>
            <person name="Frelichowski J.E."/>
            <person name="Scheffler J.A."/>
            <person name="Scheffler B.E."/>
            <person name="Wendel J.F."/>
        </authorList>
    </citation>
    <scope>NUCLEOTIDE SEQUENCE [LARGE SCALE GENOMIC DNA]</scope>
    <source>
        <strain evidence="14">6</strain>
        <tissue evidence="14">Leaf</tissue>
    </source>
</reference>
<protein>
    <recommendedName>
        <fullName evidence="1">non-specific serine/threonine protein kinase</fullName>
        <ecNumber evidence="1">2.7.11.1</ecNumber>
    </recommendedName>
</protein>
<evidence type="ECO:0000313" key="14">
    <source>
        <dbReference type="EMBL" id="MBA0844638.1"/>
    </source>
</evidence>
<evidence type="ECO:0000256" key="12">
    <source>
        <dbReference type="SAM" id="Phobius"/>
    </source>
</evidence>
<comment type="catalytic activity">
    <reaction evidence="11">
        <text>L-seryl-[protein] + ATP = O-phospho-L-seryl-[protein] + ADP + H(+)</text>
        <dbReference type="Rhea" id="RHEA:17989"/>
        <dbReference type="Rhea" id="RHEA-COMP:9863"/>
        <dbReference type="Rhea" id="RHEA-COMP:11604"/>
        <dbReference type="ChEBI" id="CHEBI:15378"/>
        <dbReference type="ChEBI" id="CHEBI:29999"/>
        <dbReference type="ChEBI" id="CHEBI:30616"/>
        <dbReference type="ChEBI" id="CHEBI:83421"/>
        <dbReference type="ChEBI" id="CHEBI:456216"/>
        <dbReference type="EC" id="2.7.11.1"/>
    </reaction>
</comment>
<keyword evidence="3" id="KW-0808">Transferase</keyword>
<evidence type="ECO:0000256" key="6">
    <source>
        <dbReference type="ARBA" id="ARBA00022777"/>
    </source>
</evidence>
<dbReference type="AlphaFoldDB" id="A0A7J9KDY0"/>
<dbReference type="FunFam" id="3.30.200.20:FF:000195">
    <property type="entry name" value="G-type lectin S-receptor-like serine/threonine-protein kinase"/>
    <property type="match status" value="1"/>
</dbReference>
<keyword evidence="5" id="KW-0547">Nucleotide-binding</keyword>
<keyword evidence="8" id="KW-1015">Disulfide bond</keyword>
<dbReference type="PANTHER" id="PTHR27002">
    <property type="entry name" value="RECEPTOR-LIKE SERINE/THREONINE-PROTEIN KINASE SD1-8"/>
    <property type="match status" value="1"/>
</dbReference>
<evidence type="ECO:0000256" key="8">
    <source>
        <dbReference type="ARBA" id="ARBA00023157"/>
    </source>
</evidence>
<name>A0A7J9KDY0_9ROSI</name>
<dbReference type="PANTHER" id="PTHR27002:SF814">
    <property type="entry name" value="CYSTEINE-RICH RECEPTOR-LIKE PROTEIN KINASE 10"/>
    <property type="match status" value="1"/>
</dbReference>
<keyword evidence="15" id="KW-1185">Reference proteome</keyword>
<evidence type="ECO:0000256" key="3">
    <source>
        <dbReference type="ARBA" id="ARBA00022679"/>
    </source>
</evidence>
<keyword evidence="12" id="KW-1133">Transmembrane helix</keyword>
<dbReference type="GO" id="GO:0005886">
    <property type="term" value="C:plasma membrane"/>
    <property type="evidence" value="ECO:0007669"/>
    <property type="project" value="TreeGrafter"/>
</dbReference>
<keyword evidence="7" id="KW-0067">ATP-binding</keyword>
<evidence type="ECO:0000256" key="1">
    <source>
        <dbReference type="ARBA" id="ARBA00012513"/>
    </source>
</evidence>
<keyword evidence="2" id="KW-0723">Serine/threonine-protein kinase</keyword>
<evidence type="ECO:0000256" key="2">
    <source>
        <dbReference type="ARBA" id="ARBA00022527"/>
    </source>
</evidence>
<accession>A0A7J9KDY0</accession>
<keyword evidence="9" id="KW-0325">Glycoprotein</keyword>
<comment type="catalytic activity">
    <reaction evidence="10">
        <text>L-threonyl-[protein] + ATP = O-phospho-L-threonyl-[protein] + ADP + H(+)</text>
        <dbReference type="Rhea" id="RHEA:46608"/>
        <dbReference type="Rhea" id="RHEA-COMP:11060"/>
        <dbReference type="Rhea" id="RHEA-COMP:11605"/>
        <dbReference type="ChEBI" id="CHEBI:15378"/>
        <dbReference type="ChEBI" id="CHEBI:30013"/>
        <dbReference type="ChEBI" id="CHEBI:30616"/>
        <dbReference type="ChEBI" id="CHEBI:61977"/>
        <dbReference type="ChEBI" id="CHEBI:456216"/>
        <dbReference type="EC" id="2.7.11.1"/>
    </reaction>
</comment>
<gene>
    <name evidence="14" type="ORF">Goarm_023283</name>
</gene>
<keyword evidence="12" id="KW-0812">Transmembrane</keyword>
<dbReference type="InterPro" id="IPR011009">
    <property type="entry name" value="Kinase-like_dom_sf"/>
</dbReference>
<dbReference type="Pfam" id="PF07714">
    <property type="entry name" value="PK_Tyr_Ser-Thr"/>
    <property type="match status" value="1"/>
</dbReference>
<evidence type="ECO:0000256" key="10">
    <source>
        <dbReference type="ARBA" id="ARBA00047899"/>
    </source>
</evidence>
<dbReference type="InterPro" id="IPR001245">
    <property type="entry name" value="Ser-Thr/Tyr_kinase_cat_dom"/>
</dbReference>
<evidence type="ECO:0000256" key="11">
    <source>
        <dbReference type="ARBA" id="ARBA00048679"/>
    </source>
</evidence>
<feature type="domain" description="Protein kinase" evidence="13">
    <location>
        <begin position="104"/>
        <end position="196"/>
    </location>
</feature>
<proteinExistence type="predicted"/>
<dbReference type="GO" id="GO:0005524">
    <property type="term" value="F:ATP binding"/>
    <property type="evidence" value="ECO:0007669"/>
    <property type="project" value="UniProtKB-KW"/>
</dbReference>
<dbReference type="EC" id="2.7.11.1" evidence="1"/>
<dbReference type="PROSITE" id="PS50011">
    <property type="entry name" value="PROTEIN_KINASE_DOM"/>
    <property type="match status" value="1"/>
</dbReference>
<keyword evidence="12" id="KW-0472">Membrane</keyword>
<dbReference type="SUPFAM" id="SSF56112">
    <property type="entry name" value="Protein kinase-like (PK-like)"/>
    <property type="match status" value="1"/>
</dbReference>
<dbReference type="Proteomes" id="UP000593575">
    <property type="component" value="Unassembled WGS sequence"/>
</dbReference>
<dbReference type="GO" id="GO:0004674">
    <property type="term" value="F:protein serine/threonine kinase activity"/>
    <property type="evidence" value="ECO:0007669"/>
    <property type="project" value="UniProtKB-KW"/>
</dbReference>
<evidence type="ECO:0000256" key="4">
    <source>
        <dbReference type="ARBA" id="ARBA00022729"/>
    </source>
</evidence>
<evidence type="ECO:0000256" key="9">
    <source>
        <dbReference type="ARBA" id="ARBA00023180"/>
    </source>
</evidence>
<organism evidence="14 15">
    <name type="scientific">Gossypium armourianum</name>
    <dbReference type="NCBI Taxonomy" id="34283"/>
    <lineage>
        <taxon>Eukaryota</taxon>
        <taxon>Viridiplantae</taxon>
        <taxon>Streptophyta</taxon>
        <taxon>Embryophyta</taxon>
        <taxon>Tracheophyta</taxon>
        <taxon>Spermatophyta</taxon>
        <taxon>Magnoliopsida</taxon>
        <taxon>eudicotyledons</taxon>
        <taxon>Gunneridae</taxon>
        <taxon>Pentapetalae</taxon>
        <taxon>rosids</taxon>
        <taxon>malvids</taxon>
        <taxon>Malvales</taxon>
        <taxon>Malvaceae</taxon>
        <taxon>Malvoideae</taxon>
        <taxon>Gossypium</taxon>
    </lineage>
</organism>
<dbReference type="EMBL" id="JABFAE010147616">
    <property type="protein sequence ID" value="MBA0844638.1"/>
    <property type="molecule type" value="Genomic_DNA"/>
</dbReference>
<feature type="transmembrane region" description="Helical" evidence="12">
    <location>
        <begin position="21"/>
        <end position="46"/>
    </location>
</feature>
<sequence length="196" mass="21939">MIRSLFSGKKLSDETKQNKPIWIPLGASLSATLGLALFSACGFFIWRRRNVQEDKGQEVRLLDLVMGSVPRGNSSENFDLQNIGRSQEFPSIQLNILQAATNNFCDENKLGQGGFGPVYKGTLADGKEIAVKRLSRTSGQGLLEFKNEVMLIAKLQHRNLVRLLGCCLEKNEKLLVYEFMPNKSLDMFLFGLILQP</sequence>
<evidence type="ECO:0000256" key="7">
    <source>
        <dbReference type="ARBA" id="ARBA00022840"/>
    </source>
</evidence>